<dbReference type="RefSeq" id="WP_021583475.1">
    <property type="nucleotide sequence ID" value="NZ_AWET01000011.1"/>
</dbReference>
<evidence type="ECO:0000256" key="2">
    <source>
        <dbReference type="ARBA" id="ARBA00022670"/>
    </source>
</evidence>
<keyword evidence="3 8" id="KW-0378">Hydrolase</keyword>
<evidence type="ECO:0000256" key="1">
    <source>
        <dbReference type="ARBA" id="ARBA00007261"/>
    </source>
</evidence>
<dbReference type="PANTHER" id="PTHR43690:SF17">
    <property type="entry name" value="PROTEIN YHJJ"/>
    <property type="match status" value="1"/>
</dbReference>
<dbReference type="EC" id="3.4.24.-" evidence="8"/>
<sequence length="954" mass="109397">MKKKAPVCPKILFRLLITVLFAWQATVITQAYTAKSYPISLPKGTIEGTLDNGLHYIILPNDLPKHDVEIRLVMRVGSLMETDRQKGSAHFLEHSAFIGTKHFPKHQLIDYFERQGMKFGRDINAFTSFDRTIYWLSVPMEKGNETVMDSTLLAVRDWLDGINFDPERVKKERGVIIEELRGYSTNDDFYPLKIGKGRYAQRMPLGTETDIQHIDNHTLQTFYNQWYAPQLATVVVIGNIDAVKTVDLLRRRLSSIPRKPSMRAQIYPFDYPKGVSWQEVRDSMQTSTKFEIIVPHRTTTVNSIASAVQKQRMNLLIACLSNRLNALKTGCDVSNNWYLADKDHFVLSFSAKEKSELLHQITSTAREFRRILKNGFCPGELEIGIDSRLTHLKPDTAQHLSTDLCDDFVDYITAGDRPLRAPKDIETVRISLRKTTNRQLARLLRQLIHNLQQYRLLAYTNPCVPNETPLTVKEADQAWQIGWQQTAENYAFHPQISDEKPVDIPLCLTTKHTFDARQIANQTQYADLGVTGIKLSNGLRLLLRPTLDDEQMLFVAAFGRGGTADLTDRDYRKYHDAVSYVDMGGLEKINSDMLLTVMNQEKLSMVIGEDDYWHQILASAPVQKATELFNLIYEKMCHPGLNRTDFTEIRKAEADGMGKETLLEKLMQHDADRLINNRIDSLTGNALSRIRPMLTKNDINALDIDTLTQYYKRLFADPSQLTIILTGNFPPDKISRIAIATFARMQRPNGAFSFKDTPFASPTTTYIESFNNGNDDQTVLNYVFVGNYEPSLRNSLRLKLMRDILQDRLIRILRERENIVYSPFADLYYSGRPQQVYHFRLTISVKDANRGRADRLLKDIIDELKLHPVSVAELNKMKRSFIVTKRKALSDKAPSEWKTALTSLIRNDESLTDFNEYTRCLDTITPKDICQGFADDLQWDKKILLIKSKNNDNP</sequence>
<dbReference type="Gene3D" id="3.30.830.10">
    <property type="entry name" value="Metalloenzyme, LuxS/M16 peptidase-like"/>
    <property type="match status" value="3"/>
</dbReference>
<dbReference type="GO" id="GO:0046872">
    <property type="term" value="F:metal ion binding"/>
    <property type="evidence" value="ECO:0007669"/>
    <property type="project" value="InterPro"/>
</dbReference>
<protein>
    <submittedName>
        <fullName evidence="8">Peptidase, M16 family</fullName>
        <ecNumber evidence="8">3.4.24.-</ecNumber>
    </submittedName>
</protein>
<keyword evidence="9" id="KW-1185">Reference proteome</keyword>
<keyword evidence="5" id="KW-0482">Metalloprotease</keyword>
<evidence type="ECO:0000256" key="3">
    <source>
        <dbReference type="ARBA" id="ARBA00022801"/>
    </source>
</evidence>
<dbReference type="InterPro" id="IPR050626">
    <property type="entry name" value="Peptidase_M16"/>
</dbReference>
<comment type="caution">
    <text evidence="8">The sequence shown here is derived from an EMBL/GenBank/DDBJ whole genome shotgun (WGS) entry which is preliminary data.</text>
</comment>
<dbReference type="PANTHER" id="PTHR43690">
    <property type="entry name" value="NARDILYSIN"/>
    <property type="match status" value="1"/>
</dbReference>
<gene>
    <name evidence="8" type="ORF">HMPREF1218_1835</name>
</gene>
<evidence type="ECO:0000256" key="4">
    <source>
        <dbReference type="ARBA" id="ARBA00022833"/>
    </source>
</evidence>
<feature type="domain" description="Peptidase M16 C-terminal" evidence="7">
    <location>
        <begin position="218"/>
        <end position="382"/>
    </location>
</feature>
<evidence type="ECO:0000313" key="9">
    <source>
        <dbReference type="Proteomes" id="UP000016600"/>
    </source>
</evidence>
<feature type="domain" description="Peptidase M16 C-terminal" evidence="7">
    <location>
        <begin position="702"/>
        <end position="880"/>
    </location>
</feature>
<dbReference type="GO" id="GO:0008237">
    <property type="term" value="F:metallopeptidase activity"/>
    <property type="evidence" value="ECO:0007669"/>
    <property type="project" value="UniProtKB-KW"/>
</dbReference>
<accession>U2MVU1</accession>
<proteinExistence type="inferred from homology"/>
<keyword evidence="4" id="KW-0862">Zinc</keyword>
<dbReference type="Proteomes" id="UP000016600">
    <property type="component" value="Unassembled WGS sequence"/>
</dbReference>
<dbReference type="EMBL" id="AWET01000011">
    <property type="protein sequence ID" value="ERK03329.1"/>
    <property type="molecule type" value="Genomic_DNA"/>
</dbReference>
<feature type="domain" description="Peptidase M16 N-terminal" evidence="6">
    <location>
        <begin position="57"/>
        <end position="187"/>
    </location>
</feature>
<organism evidence="8 9">
    <name type="scientific">Hoylesella pleuritidis F0068</name>
    <dbReference type="NCBI Taxonomy" id="1081904"/>
    <lineage>
        <taxon>Bacteria</taxon>
        <taxon>Pseudomonadati</taxon>
        <taxon>Bacteroidota</taxon>
        <taxon>Bacteroidia</taxon>
        <taxon>Bacteroidales</taxon>
        <taxon>Prevotellaceae</taxon>
        <taxon>Hoylesella</taxon>
    </lineage>
</organism>
<comment type="similarity">
    <text evidence="1">Belongs to the peptidase M16 family.</text>
</comment>
<dbReference type="SUPFAM" id="SSF63411">
    <property type="entry name" value="LuxS/MPP-like metallohydrolase"/>
    <property type="match status" value="3"/>
</dbReference>
<keyword evidence="2" id="KW-0645">Protease</keyword>
<name>U2MVU1_9BACT</name>
<evidence type="ECO:0000256" key="5">
    <source>
        <dbReference type="ARBA" id="ARBA00023049"/>
    </source>
</evidence>
<dbReference type="InterPro" id="IPR007863">
    <property type="entry name" value="Peptidase_M16_C"/>
</dbReference>
<dbReference type="AlphaFoldDB" id="U2MVU1"/>
<dbReference type="GO" id="GO:0006508">
    <property type="term" value="P:proteolysis"/>
    <property type="evidence" value="ECO:0007669"/>
    <property type="project" value="UniProtKB-KW"/>
</dbReference>
<dbReference type="InterPro" id="IPR011765">
    <property type="entry name" value="Pept_M16_N"/>
</dbReference>
<dbReference type="InterPro" id="IPR011249">
    <property type="entry name" value="Metalloenz_LuxS/M16"/>
</dbReference>
<reference evidence="8 9" key="1">
    <citation type="submission" date="2013-08" db="EMBL/GenBank/DDBJ databases">
        <authorList>
            <person name="Durkin A.S."/>
            <person name="Haft D.R."/>
            <person name="McCorrison J."/>
            <person name="Torralba M."/>
            <person name="Gillis M."/>
            <person name="Haft D.H."/>
            <person name="Methe B."/>
            <person name="Sutton G."/>
            <person name="Nelson K.E."/>
        </authorList>
    </citation>
    <scope>NUCLEOTIDE SEQUENCE [LARGE SCALE GENOMIC DNA]</scope>
    <source>
        <strain evidence="8 9">F0068</strain>
    </source>
</reference>
<evidence type="ECO:0000259" key="6">
    <source>
        <dbReference type="Pfam" id="PF00675"/>
    </source>
</evidence>
<dbReference type="Pfam" id="PF00675">
    <property type="entry name" value="Peptidase_M16"/>
    <property type="match status" value="1"/>
</dbReference>
<dbReference type="Pfam" id="PF05193">
    <property type="entry name" value="Peptidase_M16_C"/>
    <property type="match status" value="2"/>
</dbReference>
<evidence type="ECO:0000313" key="8">
    <source>
        <dbReference type="EMBL" id="ERK03329.1"/>
    </source>
</evidence>
<dbReference type="PATRIC" id="fig|1081904.3.peg.777"/>
<evidence type="ECO:0000259" key="7">
    <source>
        <dbReference type="Pfam" id="PF05193"/>
    </source>
</evidence>